<reference evidence="3" key="1">
    <citation type="submission" date="2021-02" db="EMBL/GenBank/DDBJ databases">
        <authorList>
            <person name="Steward A R."/>
        </authorList>
    </citation>
    <scope>NUCLEOTIDE SEQUENCE</scope>
</reference>
<evidence type="ECO:0000313" key="4">
    <source>
        <dbReference type="Proteomes" id="UP000663880"/>
    </source>
</evidence>
<feature type="region of interest" description="Disordered" evidence="1">
    <location>
        <begin position="1"/>
        <end position="34"/>
    </location>
</feature>
<accession>A0A821R230</accession>
<dbReference type="Proteomes" id="UP000663880">
    <property type="component" value="Unassembled WGS sequence"/>
</dbReference>
<dbReference type="OrthoDB" id="8192535at2759"/>
<name>A0A821R230_9NEOP</name>
<evidence type="ECO:0000256" key="1">
    <source>
        <dbReference type="SAM" id="MobiDB-lite"/>
    </source>
</evidence>
<organism evidence="3 4">
    <name type="scientific">Pieris macdunnoughi</name>
    <dbReference type="NCBI Taxonomy" id="345717"/>
    <lineage>
        <taxon>Eukaryota</taxon>
        <taxon>Metazoa</taxon>
        <taxon>Ecdysozoa</taxon>
        <taxon>Arthropoda</taxon>
        <taxon>Hexapoda</taxon>
        <taxon>Insecta</taxon>
        <taxon>Pterygota</taxon>
        <taxon>Neoptera</taxon>
        <taxon>Endopterygota</taxon>
        <taxon>Lepidoptera</taxon>
        <taxon>Glossata</taxon>
        <taxon>Ditrysia</taxon>
        <taxon>Papilionoidea</taxon>
        <taxon>Pieridae</taxon>
        <taxon>Pierinae</taxon>
        <taxon>Pieris</taxon>
    </lineage>
</organism>
<gene>
    <name evidence="3" type="ORF">PMACD_LOCUS5630</name>
</gene>
<dbReference type="AlphaFoldDB" id="A0A821R230"/>
<keyword evidence="2" id="KW-0812">Transmembrane</keyword>
<keyword evidence="2" id="KW-0472">Membrane</keyword>
<evidence type="ECO:0000256" key="2">
    <source>
        <dbReference type="SAM" id="Phobius"/>
    </source>
</evidence>
<protein>
    <submittedName>
        <fullName evidence="3">Uncharacterized protein</fullName>
    </submittedName>
</protein>
<proteinExistence type="predicted"/>
<dbReference type="EMBL" id="CAJOBZ010000011">
    <property type="protein sequence ID" value="CAF4834907.1"/>
    <property type="molecule type" value="Genomic_DNA"/>
</dbReference>
<evidence type="ECO:0000313" key="3">
    <source>
        <dbReference type="EMBL" id="CAF4834907.1"/>
    </source>
</evidence>
<sequence>MKKSKNFPVKKTSKPQTATTKVDEKVLPNQDSLDDENQGFGGWLRSADGLENMKLFVIANSIVILTTLVYPQLRVIFDIISETIYGTDSEY</sequence>
<keyword evidence="2" id="KW-1133">Transmembrane helix</keyword>
<keyword evidence="4" id="KW-1185">Reference proteome</keyword>
<comment type="caution">
    <text evidence="3">The sequence shown here is derived from an EMBL/GenBank/DDBJ whole genome shotgun (WGS) entry which is preliminary data.</text>
</comment>
<feature type="transmembrane region" description="Helical" evidence="2">
    <location>
        <begin position="55"/>
        <end position="73"/>
    </location>
</feature>